<organism evidence="6 7">
    <name type="scientific">Vibrio tritonius</name>
    <dbReference type="NCBI Taxonomy" id="1435069"/>
    <lineage>
        <taxon>Bacteria</taxon>
        <taxon>Pseudomonadati</taxon>
        <taxon>Pseudomonadota</taxon>
        <taxon>Gammaproteobacteria</taxon>
        <taxon>Vibrionales</taxon>
        <taxon>Vibrionaceae</taxon>
        <taxon>Vibrio</taxon>
    </lineage>
</organism>
<dbReference type="PANTHER" id="PTHR47506:SF6">
    <property type="entry name" value="HTH-TYPE TRANSCRIPTIONAL REPRESSOR NEMR"/>
    <property type="match status" value="1"/>
</dbReference>
<comment type="caution">
    <text evidence="6">The sequence shown here is derived from an EMBL/GenBank/DDBJ whole genome shotgun (WGS) entry which is preliminary data.</text>
</comment>
<dbReference type="Gene3D" id="1.10.357.10">
    <property type="entry name" value="Tetracycline Repressor, domain 2"/>
    <property type="match status" value="1"/>
</dbReference>
<reference evidence="7" key="1">
    <citation type="submission" date="2023-07" db="EMBL/GenBank/DDBJ databases">
        <title>Molecular identification of indigenous halophilic bacteria isolated from red sea cost, biodegradation of synthetic dyes and assessment of degraded metabolite toxicity.</title>
        <authorList>
            <person name="Chaieb K."/>
            <person name="Altayb H.N."/>
        </authorList>
    </citation>
    <scope>NUCLEOTIDE SEQUENCE [LARGE SCALE GENOMIC DNA]</scope>
    <source>
        <strain evidence="7">K20</strain>
    </source>
</reference>
<proteinExistence type="predicted"/>
<feature type="DNA-binding region" description="H-T-H motif" evidence="4">
    <location>
        <begin position="29"/>
        <end position="48"/>
    </location>
</feature>
<evidence type="ECO:0000256" key="2">
    <source>
        <dbReference type="ARBA" id="ARBA00023125"/>
    </source>
</evidence>
<dbReference type="Pfam" id="PF00440">
    <property type="entry name" value="TetR_N"/>
    <property type="match status" value="1"/>
</dbReference>
<evidence type="ECO:0000259" key="5">
    <source>
        <dbReference type="PROSITE" id="PS50977"/>
    </source>
</evidence>
<dbReference type="EMBL" id="JAIWIU010000041">
    <property type="protein sequence ID" value="MCA2015824.1"/>
    <property type="molecule type" value="Genomic_DNA"/>
</dbReference>
<feature type="domain" description="HTH tetR-type" evidence="5">
    <location>
        <begin position="6"/>
        <end position="66"/>
    </location>
</feature>
<dbReference type="InterPro" id="IPR036271">
    <property type="entry name" value="Tet_transcr_reg_TetR-rel_C_sf"/>
</dbReference>
<dbReference type="SUPFAM" id="SSF48498">
    <property type="entry name" value="Tetracyclin repressor-like, C-terminal domain"/>
    <property type="match status" value="1"/>
</dbReference>
<keyword evidence="2 4" id="KW-0238">DNA-binding</keyword>
<accession>A0ABS7YJH1</accession>
<dbReference type="InterPro" id="IPR009057">
    <property type="entry name" value="Homeodomain-like_sf"/>
</dbReference>
<dbReference type="PANTHER" id="PTHR47506">
    <property type="entry name" value="TRANSCRIPTIONAL REGULATORY PROTEIN"/>
    <property type="match status" value="1"/>
</dbReference>
<evidence type="ECO:0000256" key="1">
    <source>
        <dbReference type="ARBA" id="ARBA00023015"/>
    </source>
</evidence>
<keyword evidence="1" id="KW-0805">Transcription regulation</keyword>
<dbReference type="Pfam" id="PF16925">
    <property type="entry name" value="TetR_C_13"/>
    <property type="match status" value="1"/>
</dbReference>
<dbReference type="SUPFAM" id="SSF46689">
    <property type="entry name" value="Homeodomain-like"/>
    <property type="match status" value="1"/>
</dbReference>
<name>A0ABS7YJH1_9VIBR</name>
<evidence type="ECO:0000313" key="6">
    <source>
        <dbReference type="EMBL" id="MCA2015824.1"/>
    </source>
</evidence>
<dbReference type="PROSITE" id="PS50977">
    <property type="entry name" value="HTH_TETR_2"/>
    <property type="match status" value="1"/>
</dbReference>
<gene>
    <name evidence="6" type="ORF">LDJ79_06855</name>
</gene>
<dbReference type="InterPro" id="IPR011075">
    <property type="entry name" value="TetR_C"/>
</dbReference>
<evidence type="ECO:0000256" key="3">
    <source>
        <dbReference type="ARBA" id="ARBA00023163"/>
    </source>
</evidence>
<protein>
    <submittedName>
        <fullName evidence="6">TetR/AcrR family transcriptional regulator</fullName>
    </submittedName>
</protein>
<evidence type="ECO:0000256" key="4">
    <source>
        <dbReference type="PROSITE-ProRule" id="PRU00335"/>
    </source>
</evidence>
<evidence type="ECO:0000313" key="7">
    <source>
        <dbReference type="Proteomes" id="UP001199044"/>
    </source>
</evidence>
<dbReference type="PRINTS" id="PR00455">
    <property type="entry name" value="HTHTETR"/>
</dbReference>
<keyword evidence="3" id="KW-0804">Transcription</keyword>
<sequence length="195" mass="22254">MNSKTLDTRQHILDVGYQLVAKKGFTGMGLAELLKNADVPKGSFYHYFQSKEQFGEALLEDYFARYVEKIDALFCHSDGNFYQRIMRYWHYWAEHNSTRCDQGQCLVVKLAGEVTDLSEPMRLVFLKGTNKIIAMLADCIELGIKAGDISPLDSNVMAERLYDLWLGASLLNKIRQDDSSLQLALQTTEQWLNGN</sequence>
<dbReference type="RefSeq" id="WP_225250054.1">
    <property type="nucleotide sequence ID" value="NZ_JAIWIU010000041.1"/>
</dbReference>
<dbReference type="InterPro" id="IPR001647">
    <property type="entry name" value="HTH_TetR"/>
</dbReference>
<dbReference type="Proteomes" id="UP001199044">
    <property type="component" value="Unassembled WGS sequence"/>
</dbReference>
<keyword evidence="7" id="KW-1185">Reference proteome</keyword>